<name>A0A3L8AE36_9BACE</name>
<protein>
    <recommendedName>
        <fullName evidence="2">Fibrobacter succinogenes major paralogous domain-containing protein</fullName>
    </recommendedName>
</protein>
<feature type="chain" id="PRO_5018154238" description="Fibrobacter succinogenes major paralogous domain-containing protein" evidence="1">
    <location>
        <begin position="24"/>
        <end position="355"/>
    </location>
</feature>
<feature type="domain" description="Fibrobacter succinogenes major paralogous" evidence="2">
    <location>
        <begin position="187"/>
        <end position="352"/>
    </location>
</feature>
<organism evidence="3 4">
    <name type="scientific">Bacteroides acidifaciens</name>
    <dbReference type="NCBI Taxonomy" id="85831"/>
    <lineage>
        <taxon>Bacteria</taxon>
        <taxon>Pseudomonadati</taxon>
        <taxon>Bacteroidota</taxon>
        <taxon>Bacteroidia</taxon>
        <taxon>Bacteroidales</taxon>
        <taxon>Bacteroidaceae</taxon>
        <taxon>Bacteroides</taxon>
    </lineage>
</organism>
<evidence type="ECO:0000313" key="4">
    <source>
        <dbReference type="Proteomes" id="UP000267159"/>
    </source>
</evidence>
<dbReference type="Proteomes" id="UP000267159">
    <property type="component" value="Unassembled WGS sequence"/>
</dbReference>
<evidence type="ECO:0000256" key="1">
    <source>
        <dbReference type="SAM" id="SignalP"/>
    </source>
</evidence>
<reference evidence="3 4" key="1">
    <citation type="submission" date="2018-09" db="EMBL/GenBank/DDBJ databases">
        <title>Murine metabolic-syndrome-specific gut microbial biobank.</title>
        <authorList>
            <person name="Liu C."/>
        </authorList>
    </citation>
    <scope>NUCLEOTIDE SEQUENCE [LARGE SCALE GENOMIC DNA]</scope>
    <source>
        <strain evidence="3 4">0.1X-D8-26</strain>
    </source>
</reference>
<gene>
    <name evidence="3" type="ORF">D7Y07_03500</name>
</gene>
<keyword evidence="1" id="KW-0732">Signal</keyword>
<comment type="caution">
    <text evidence="3">The sequence shown here is derived from an EMBL/GenBank/DDBJ whole genome shotgun (WGS) entry which is preliminary data.</text>
</comment>
<accession>A0A3L8AE36</accession>
<dbReference type="Pfam" id="PF09603">
    <property type="entry name" value="Fib_succ_major"/>
    <property type="match status" value="1"/>
</dbReference>
<dbReference type="STRING" id="1235814.GCA_000613385_04498"/>
<dbReference type="EMBL" id="RAZM01000006">
    <property type="protein sequence ID" value="RLT81327.1"/>
    <property type="molecule type" value="Genomic_DNA"/>
</dbReference>
<sequence>MIMKRIINTKILMSMLSLLLVSACNNDDAISFDTSKVGQVEDFVDKRDGHVYRCVQIGDQIWMMDNLAYHLDKGSYEGCFTWDELIFDFNKITIPITNQQFIKIYGDLLDSPNHDWSVEQPDMDINKMRGYLTKLENGAAGYTQSLVLSVTRRYTVFFNLLNEKISEEKEKLKPQFIKEAAKAHLRDAEAANGEYSKAYGLLYSLDAARKAVPEGWRIPSDKDWMKLETTLGMPASELEKTDAWRGDGCGDFIKVGGSALFEAKMGGCNAWSSSGHQYILQGECGYFWTDEEWTTIHVGNNTDSDDNEGSSQENVRQGIIRQVALYSPMIWRGTTRLDGNGRPVCYSVRCVKDAR</sequence>
<evidence type="ECO:0000259" key="2">
    <source>
        <dbReference type="Pfam" id="PF09603"/>
    </source>
</evidence>
<feature type="signal peptide" evidence="1">
    <location>
        <begin position="1"/>
        <end position="23"/>
    </location>
</feature>
<dbReference type="PROSITE" id="PS51257">
    <property type="entry name" value="PROKAR_LIPOPROTEIN"/>
    <property type="match status" value="1"/>
</dbReference>
<dbReference type="InterPro" id="IPR011871">
    <property type="entry name" value="Fib_succ_major"/>
</dbReference>
<dbReference type="AlphaFoldDB" id="A0A3L8AE36"/>
<proteinExistence type="predicted"/>
<evidence type="ECO:0000313" key="3">
    <source>
        <dbReference type="EMBL" id="RLT81327.1"/>
    </source>
</evidence>